<sequence length="535" mass="60992">MSEKRFSSISKVLGYKSRLADALISYSQRDESTKEDFKGMWREWMTNCPHARHLCYADITFFPEGALTKKDALSLVITPALDSEDEDKNGTVYKTALRNYIESGYTMAPHKVFELGLPYVGENFPQTSGELKKFWEENPSSEIESGLLVEKLHIYKEPTDKSKNISFSVGEMPTYENDDTFSPEEISARPISEHFSKWCEVFDREAKEGRLRSAADGSPYWTVVCPIGSRDSKKPSDYTLITCLFLGFDAALKESQWHESLRYIMLHLYEANATARASRTGKKETEGVFAHQTSAIIDSIMDSVRRLPGDIREGMGATLLARLSLLHATIHAYRTKPARRDPGLFPYPWRKDKNPLAVYRDIGIQLGLARCEDAPQDEPEVRKMGKLAREPGFQIGEPGFEEFRQLFEDIPSVSPDVCEHIQHSNFAVLILLVLKQAVYHTVRAQEKQRSTEARISLKVENREDGVRFSCMVINPSVTEINKEFDAKDKKELRALAERLSQIDEHEIVYLVDGPRPDRKANCWKTRICIQEKQGS</sequence>
<protein>
    <submittedName>
        <fullName evidence="1">Uncharacterized protein</fullName>
    </submittedName>
</protein>
<reference evidence="1" key="1">
    <citation type="submission" date="2019-02" db="EMBL/GenBank/DDBJ databases">
        <authorList>
            <person name="Gruber-Vodicka R. H."/>
            <person name="Seah K. B. B."/>
        </authorList>
    </citation>
    <scope>NUCLEOTIDE SEQUENCE</scope>
    <source>
        <strain evidence="1">BECK_BZ163</strain>
        <strain evidence="3">BECK_BZ164</strain>
        <strain evidence="2">BECK_BZ165</strain>
    </source>
</reference>
<evidence type="ECO:0000313" key="3">
    <source>
        <dbReference type="EMBL" id="VFK07662.1"/>
    </source>
</evidence>
<evidence type="ECO:0000313" key="1">
    <source>
        <dbReference type="EMBL" id="VFJ47141.1"/>
    </source>
</evidence>
<name>A0A450S5K5_9GAMM</name>
<organism evidence="1">
    <name type="scientific">Candidatus Kentrum sp. FM</name>
    <dbReference type="NCBI Taxonomy" id="2126340"/>
    <lineage>
        <taxon>Bacteria</taxon>
        <taxon>Pseudomonadati</taxon>
        <taxon>Pseudomonadota</taxon>
        <taxon>Gammaproteobacteria</taxon>
        <taxon>Candidatus Kentrum</taxon>
    </lineage>
</organism>
<accession>A0A450S5K5</accession>
<dbReference type="EMBL" id="CAADFA010000048">
    <property type="protein sequence ID" value="VFJ47650.1"/>
    <property type="molecule type" value="Genomic_DNA"/>
</dbReference>
<evidence type="ECO:0000313" key="2">
    <source>
        <dbReference type="EMBL" id="VFJ47650.1"/>
    </source>
</evidence>
<proteinExistence type="predicted"/>
<dbReference type="EMBL" id="CAADFL010000047">
    <property type="protein sequence ID" value="VFK07662.1"/>
    <property type="molecule type" value="Genomic_DNA"/>
</dbReference>
<dbReference type="EMBL" id="CAADEZ010000044">
    <property type="protein sequence ID" value="VFJ47141.1"/>
    <property type="molecule type" value="Genomic_DNA"/>
</dbReference>
<gene>
    <name evidence="1" type="ORF">BECKFM1743A_GA0114220_1004414</name>
    <name evidence="3" type="ORF">BECKFM1743B_GA0114221_1004713</name>
    <name evidence="2" type="ORF">BECKFM1743C_GA0114222_1004813</name>
</gene>
<dbReference type="AlphaFoldDB" id="A0A450S5K5"/>